<evidence type="ECO:0000313" key="1">
    <source>
        <dbReference type="EMBL" id="MER6274392.1"/>
    </source>
</evidence>
<accession>A0ABV1TXP7</accession>
<comment type="caution">
    <text evidence="1">The sequence shown here is derived from an EMBL/GenBank/DDBJ whole genome shotgun (WGS) entry which is preliminary data.</text>
</comment>
<organism evidence="1 2">
    <name type="scientific">Streptomyces sp. 900105755</name>
    <dbReference type="NCBI Taxonomy" id="3154389"/>
    <lineage>
        <taxon>Bacteria</taxon>
        <taxon>Bacillati</taxon>
        <taxon>Actinomycetota</taxon>
        <taxon>Actinomycetes</taxon>
        <taxon>Kitasatosporales</taxon>
        <taxon>Streptomycetaceae</taxon>
        <taxon>Streptomyces</taxon>
    </lineage>
</organism>
<name>A0ABV1TXP7_9ACTN</name>
<protein>
    <submittedName>
        <fullName evidence="1">Uncharacterized protein</fullName>
    </submittedName>
</protein>
<evidence type="ECO:0000313" key="2">
    <source>
        <dbReference type="Proteomes" id="UP001490365"/>
    </source>
</evidence>
<dbReference type="RefSeq" id="WP_351962606.1">
    <property type="nucleotide sequence ID" value="NZ_JBEOZM010000052.1"/>
</dbReference>
<keyword evidence="2" id="KW-1185">Reference proteome</keyword>
<dbReference type="EMBL" id="JBEOZM010000052">
    <property type="protein sequence ID" value="MER6274392.1"/>
    <property type="molecule type" value="Genomic_DNA"/>
</dbReference>
<proteinExistence type="predicted"/>
<dbReference type="Pfam" id="PF19953">
    <property type="entry name" value="EACC1"/>
    <property type="match status" value="1"/>
</dbReference>
<dbReference type="Proteomes" id="UP001490365">
    <property type="component" value="Unassembled WGS sequence"/>
</dbReference>
<gene>
    <name evidence="1" type="ORF">ABT211_45250</name>
</gene>
<dbReference type="InterPro" id="IPR045428">
    <property type="entry name" value="EACC1"/>
</dbReference>
<reference evidence="1 2" key="1">
    <citation type="submission" date="2024-06" db="EMBL/GenBank/DDBJ databases">
        <title>The Natural Products Discovery Center: Release of the First 8490 Sequenced Strains for Exploring Actinobacteria Biosynthetic Diversity.</title>
        <authorList>
            <person name="Kalkreuter E."/>
            <person name="Kautsar S.A."/>
            <person name="Yang D."/>
            <person name="Bader C.D."/>
            <person name="Teijaro C.N."/>
            <person name="Fluegel L."/>
            <person name="Davis C.M."/>
            <person name="Simpson J.R."/>
            <person name="Lauterbach L."/>
            <person name="Steele A.D."/>
            <person name="Gui C."/>
            <person name="Meng S."/>
            <person name="Li G."/>
            <person name="Viehrig K."/>
            <person name="Ye F."/>
            <person name="Su P."/>
            <person name="Kiefer A.F."/>
            <person name="Nichols A."/>
            <person name="Cepeda A.J."/>
            <person name="Yan W."/>
            <person name="Fan B."/>
            <person name="Jiang Y."/>
            <person name="Adhikari A."/>
            <person name="Zheng C.-J."/>
            <person name="Schuster L."/>
            <person name="Cowan T.M."/>
            <person name="Smanski M.J."/>
            <person name="Chevrette M.G."/>
            <person name="De Carvalho L.P.S."/>
            <person name="Shen B."/>
        </authorList>
    </citation>
    <scope>NUCLEOTIDE SEQUENCE [LARGE SCALE GENOMIC DNA]</scope>
    <source>
        <strain evidence="1 2">NPDC001694</strain>
    </source>
</reference>
<sequence>MTQADTQTPELELTVSGDDAETHLLALRDWLTLEDVLRGCLELRGSAPESGHMGAALDVVAVALGSGGAGAVLARSLSTWLIQRRADVKVSVVAADGRRVEVDVRRAADPEHVIGEVVALLDQSRN</sequence>